<gene>
    <name evidence="1" type="ORF">C272_12071</name>
</gene>
<proteinExistence type="predicted"/>
<protein>
    <submittedName>
        <fullName evidence="1">Uncharacterized protein</fullName>
    </submittedName>
</protein>
<accession>K9AG58</accession>
<keyword evidence="2" id="KW-1185">Reference proteome</keyword>
<dbReference type="EMBL" id="AMSP01000010">
    <property type="protein sequence ID" value="EKU46283.1"/>
    <property type="molecule type" value="Genomic_DNA"/>
</dbReference>
<name>K9AG58_9MICO</name>
<dbReference type="Proteomes" id="UP000009879">
    <property type="component" value="Unassembled WGS sequence"/>
</dbReference>
<dbReference type="PATRIC" id="fig|1229781.4.peg.2424"/>
<organism evidence="1 2">
    <name type="scientific">Brevibacterium casei S18</name>
    <dbReference type="NCBI Taxonomy" id="1229781"/>
    <lineage>
        <taxon>Bacteria</taxon>
        <taxon>Bacillati</taxon>
        <taxon>Actinomycetota</taxon>
        <taxon>Actinomycetes</taxon>
        <taxon>Micrococcales</taxon>
        <taxon>Brevibacteriaceae</taxon>
        <taxon>Brevibacterium</taxon>
    </lineage>
</organism>
<reference evidence="1 2" key="1">
    <citation type="submission" date="2012-09" db="EMBL/GenBank/DDBJ databases">
        <title>Genome Sequence of Brevibacterium casei S18.</title>
        <authorList>
            <person name="Sharma R."/>
            <person name="Singh A."/>
            <person name="Jangir P.K."/>
        </authorList>
    </citation>
    <scope>NUCLEOTIDE SEQUENCE [LARGE SCALE GENOMIC DNA]</scope>
    <source>
        <strain evidence="1 2">S18</strain>
    </source>
</reference>
<sequence>MRRSISPSEALDLKEYGPPITRGRARVVTRRPGAGELDAHRGGDVRVLEDAHRRQVAQVRGVGFLERELRLGGGEGRREGFVVEVGLDRPDGEVEVFGGAHQPQPLERELSGGSGDVRPVPGEPVLAHRRTVEVDIAAAQGVLGNRVGVIDAIECTGDDSAVAVDEFCGGAIEGLLREQNGVGAVLLTREDVVELAVFDPIEVVHAPRLGRRRE</sequence>
<comment type="caution">
    <text evidence="1">The sequence shown here is derived from an EMBL/GenBank/DDBJ whole genome shotgun (WGS) entry which is preliminary data.</text>
</comment>
<dbReference type="AlphaFoldDB" id="K9AG58"/>
<evidence type="ECO:0000313" key="1">
    <source>
        <dbReference type="EMBL" id="EKU46283.1"/>
    </source>
</evidence>
<evidence type="ECO:0000313" key="2">
    <source>
        <dbReference type="Proteomes" id="UP000009879"/>
    </source>
</evidence>